<evidence type="ECO:0000256" key="4">
    <source>
        <dbReference type="ARBA" id="ARBA00022989"/>
    </source>
</evidence>
<keyword evidence="3 6" id="KW-0812">Transmembrane</keyword>
<protein>
    <submittedName>
        <fullName evidence="8">Cytochrome b</fullName>
    </submittedName>
</protein>
<dbReference type="Proteomes" id="UP000243535">
    <property type="component" value="Unassembled WGS sequence"/>
</dbReference>
<evidence type="ECO:0000256" key="5">
    <source>
        <dbReference type="ARBA" id="ARBA00023136"/>
    </source>
</evidence>
<evidence type="ECO:0000256" key="1">
    <source>
        <dbReference type="ARBA" id="ARBA00004651"/>
    </source>
</evidence>
<dbReference type="Pfam" id="PF01292">
    <property type="entry name" value="Ni_hydr_CYTB"/>
    <property type="match status" value="1"/>
</dbReference>
<dbReference type="GO" id="GO:0022904">
    <property type="term" value="P:respiratory electron transport chain"/>
    <property type="evidence" value="ECO:0007669"/>
    <property type="project" value="InterPro"/>
</dbReference>
<evidence type="ECO:0000259" key="7">
    <source>
        <dbReference type="Pfam" id="PF01292"/>
    </source>
</evidence>
<gene>
    <name evidence="8" type="ORF">Ga0061063_0649</name>
</gene>
<dbReference type="EMBL" id="CYHA01000001">
    <property type="protein sequence ID" value="CUA81803.1"/>
    <property type="molecule type" value="Genomic_DNA"/>
</dbReference>
<dbReference type="OrthoDB" id="196472at2"/>
<dbReference type="GO" id="GO:0005886">
    <property type="term" value="C:plasma membrane"/>
    <property type="evidence" value="ECO:0007669"/>
    <property type="project" value="UniProtKB-SubCell"/>
</dbReference>
<keyword evidence="4 6" id="KW-1133">Transmembrane helix</keyword>
<keyword evidence="2" id="KW-1003">Cell membrane</keyword>
<feature type="domain" description="Cytochrome b561 bacterial/Ni-hydrogenase" evidence="7">
    <location>
        <begin position="13"/>
        <end position="174"/>
    </location>
</feature>
<evidence type="ECO:0000256" key="6">
    <source>
        <dbReference type="SAM" id="Phobius"/>
    </source>
</evidence>
<evidence type="ECO:0000313" key="8">
    <source>
        <dbReference type="EMBL" id="CUA81803.1"/>
    </source>
</evidence>
<feature type="transmembrane region" description="Helical" evidence="6">
    <location>
        <begin position="48"/>
        <end position="71"/>
    </location>
</feature>
<reference evidence="9" key="1">
    <citation type="submission" date="2015-08" db="EMBL/GenBank/DDBJ databases">
        <authorList>
            <person name="Varghese N."/>
        </authorList>
    </citation>
    <scope>NUCLEOTIDE SEQUENCE [LARGE SCALE GENOMIC DNA]</scope>
    <source>
        <strain evidence="9">DSM 17901</strain>
    </source>
</reference>
<name>A0A0K6GTD6_9NEIS</name>
<organism evidence="8 9">
    <name type="scientific">Gulbenkiania indica</name>
    <dbReference type="NCBI Taxonomy" id="375574"/>
    <lineage>
        <taxon>Bacteria</taxon>
        <taxon>Pseudomonadati</taxon>
        <taxon>Pseudomonadota</taxon>
        <taxon>Betaproteobacteria</taxon>
        <taxon>Neisseriales</taxon>
        <taxon>Chromobacteriaceae</taxon>
        <taxon>Gulbenkiania</taxon>
    </lineage>
</organism>
<dbReference type="SUPFAM" id="SSF81342">
    <property type="entry name" value="Transmembrane di-heme cytochromes"/>
    <property type="match status" value="1"/>
</dbReference>
<dbReference type="InterPro" id="IPR011577">
    <property type="entry name" value="Cyt_b561_bac/Ni-Hgenase"/>
</dbReference>
<dbReference type="GO" id="GO:0009055">
    <property type="term" value="F:electron transfer activity"/>
    <property type="evidence" value="ECO:0007669"/>
    <property type="project" value="InterPro"/>
</dbReference>
<dbReference type="AlphaFoldDB" id="A0A0K6GTD6"/>
<dbReference type="PANTHER" id="PTHR30485:SF2">
    <property type="entry name" value="BLL0597 PROTEIN"/>
    <property type="match status" value="1"/>
</dbReference>
<accession>A0A0K6GTD6</accession>
<evidence type="ECO:0000256" key="2">
    <source>
        <dbReference type="ARBA" id="ARBA00022475"/>
    </source>
</evidence>
<feature type="transmembrane region" description="Helical" evidence="6">
    <location>
        <begin position="144"/>
        <end position="162"/>
    </location>
</feature>
<proteinExistence type="predicted"/>
<evidence type="ECO:0000256" key="3">
    <source>
        <dbReference type="ARBA" id="ARBA00022692"/>
    </source>
</evidence>
<dbReference type="STRING" id="375574.GCA_001418035_00447"/>
<feature type="transmembrane region" description="Helical" evidence="6">
    <location>
        <begin position="20"/>
        <end position="36"/>
    </location>
</feature>
<dbReference type="PANTHER" id="PTHR30485">
    <property type="entry name" value="NI/FE-HYDROGENASE 1 B-TYPE CYTOCHROME SUBUNIT"/>
    <property type="match status" value="1"/>
</dbReference>
<keyword evidence="5 6" id="KW-0472">Membrane</keyword>
<dbReference type="GO" id="GO:0020037">
    <property type="term" value="F:heme binding"/>
    <property type="evidence" value="ECO:0007669"/>
    <property type="project" value="TreeGrafter"/>
</dbReference>
<comment type="subcellular location">
    <subcellularLocation>
        <location evidence="1">Cell membrane</location>
        <topology evidence="1">Multi-pass membrane protein</topology>
    </subcellularLocation>
</comment>
<dbReference type="InterPro" id="IPR051542">
    <property type="entry name" value="Hydrogenase_cytochrome"/>
</dbReference>
<sequence>MSTVHAPTVEVRVWDPFVRLFHWLLVAGVSANLFVLEEGDPPHRWVGYVATALVLARIVWGFIGTHHARFADFWPTRRRLRAHLVRLRAHQADPSPGHNPMGALMMLALMALVLALGFTGWLMGTDAYWGEEWLESLHEGLANTLMGLAGMHVLAAVVMSRLERVNLVRAMITGVKRYPANRTPH</sequence>
<feature type="transmembrane region" description="Helical" evidence="6">
    <location>
        <begin position="103"/>
        <end position="124"/>
    </location>
</feature>
<keyword evidence="9" id="KW-1185">Reference proteome</keyword>
<dbReference type="InterPro" id="IPR016174">
    <property type="entry name" value="Di-haem_cyt_TM"/>
</dbReference>
<dbReference type="Gene3D" id="1.20.950.20">
    <property type="entry name" value="Transmembrane di-heme cytochromes, Chain C"/>
    <property type="match status" value="1"/>
</dbReference>
<evidence type="ECO:0000313" key="9">
    <source>
        <dbReference type="Proteomes" id="UP000243535"/>
    </source>
</evidence>